<feature type="chain" id="PRO_5035910989" description="Apple domain-containing protein" evidence="2">
    <location>
        <begin position="31"/>
        <end position="257"/>
    </location>
</feature>
<dbReference type="PROSITE" id="PS51257">
    <property type="entry name" value="PROKAR_LIPOPROTEIN"/>
    <property type="match status" value="1"/>
</dbReference>
<dbReference type="EMBL" id="CAJHUC010000726">
    <property type="protein sequence ID" value="CAD7697897.1"/>
    <property type="molecule type" value="Genomic_DNA"/>
</dbReference>
<evidence type="ECO:0000313" key="3">
    <source>
        <dbReference type="EMBL" id="CAD7697897.1"/>
    </source>
</evidence>
<gene>
    <name evidence="3" type="ORF">OSTQU699_LOCUS3258</name>
</gene>
<proteinExistence type="predicted"/>
<comment type="caution">
    <text evidence="3">The sequence shown here is derived from an EMBL/GenBank/DDBJ whole genome shotgun (WGS) entry which is preliminary data.</text>
</comment>
<evidence type="ECO:0000256" key="2">
    <source>
        <dbReference type="SAM" id="SignalP"/>
    </source>
</evidence>
<organism evidence="3 4">
    <name type="scientific">Ostreobium quekettii</name>
    <dbReference type="NCBI Taxonomy" id="121088"/>
    <lineage>
        <taxon>Eukaryota</taxon>
        <taxon>Viridiplantae</taxon>
        <taxon>Chlorophyta</taxon>
        <taxon>core chlorophytes</taxon>
        <taxon>Ulvophyceae</taxon>
        <taxon>TCBD clade</taxon>
        <taxon>Bryopsidales</taxon>
        <taxon>Ostreobineae</taxon>
        <taxon>Ostreobiaceae</taxon>
        <taxon>Ostreobium</taxon>
    </lineage>
</organism>
<feature type="signal peptide" evidence="2">
    <location>
        <begin position="1"/>
        <end position="30"/>
    </location>
</feature>
<evidence type="ECO:0000313" key="4">
    <source>
        <dbReference type="Proteomes" id="UP000708148"/>
    </source>
</evidence>
<feature type="compositionally biased region" description="Pro residues" evidence="1">
    <location>
        <begin position="43"/>
        <end position="52"/>
    </location>
</feature>
<dbReference type="Gene3D" id="3.50.4.10">
    <property type="entry name" value="Hepatocyte Growth Factor"/>
    <property type="match status" value="1"/>
</dbReference>
<name>A0A8S1IS89_9CHLO</name>
<sequence>MTRAIRFPACGSALPVALALLFVLALSACGQDASSASSNASSAPPPDRPPSPSVSVTTRPAPGRPTPKRRLCAPYCESRLDGGLPYEVATAATDAECCDACSADAMCGSWVRDKRTALCALKNETFSMERLMADANFTAGESSDVVVGPDDLEFCPGDGTCVSCLFLARVIGGGVDDDGGGGQTSACSSSGGRVFRGATINGGGQRTRNAQACCDLCQRRDGACFLWSWRRSDRRCFLRSRWGGVANNGNFVSGSLL</sequence>
<keyword evidence="2" id="KW-0732">Signal</keyword>
<reference evidence="3" key="1">
    <citation type="submission" date="2020-12" db="EMBL/GenBank/DDBJ databases">
        <authorList>
            <person name="Iha C."/>
        </authorList>
    </citation>
    <scope>NUCLEOTIDE SEQUENCE</scope>
</reference>
<feature type="region of interest" description="Disordered" evidence="1">
    <location>
        <begin position="36"/>
        <end position="66"/>
    </location>
</feature>
<keyword evidence="4" id="KW-1185">Reference proteome</keyword>
<protein>
    <recommendedName>
        <fullName evidence="5">Apple domain-containing protein</fullName>
    </recommendedName>
</protein>
<dbReference type="AlphaFoldDB" id="A0A8S1IS89"/>
<evidence type="ECO:0008006" key="5">
    <source>
        <dbReference type="Google" id="ProtNLM"/>
    </source>
</evidence>
<accession>A0A8S1IS89</accession>
<dbReference type="Proteomes" id="UP000708148">
    <property type="component" value="Unassembled WGS sequence"/>
</dbReference>
<evidence type="ECO:0000256" key="1">
    <source>
        <dbReference type="SAM" id="MobiDB-lite"/>
    </source>
</evidence>